<evidence type="ECO:0000256" key="2">
    <source>
        <dbReference type="SAM" id="Phobius"/>
    </source>
</evidence>
<organism evidence="3 4">
    <name type="scientific">Candidatus Terrybacteria bacterium RIFCSPHIGHO2_01_FULL_48_17</name>
    <dbReference type="NCBI Taxonomy" id="1802362"/>
    <lineage>
        <taxon>Bacteria</taxon>
        <taxon>Candidatus Terryibacteriota</taxon>
    </lineage>
</organism>
<name>A0A1G2PHE6_9BACT</name>
<sequence>MNGTFFEKTLPAVGIFLFVAALASVGLFIAGISDSSGENTSSVPYYNQGLEPEPPSYPPQPSRPSSRDYSFYFLNPSRYTVIDALIGESAQEYSYVNASGVPVRVQNYSIDLNTAFFRCGISTQTTPMRFGMKVKFAIEKGTSKQISAIDIRDACESL</sequence>
<feature type="compositionally biased region" description="Pro residues" evidence="1">
    <location>
        <begin position="52"/>
        <end position="62"/>
    </location>
</feature>
<dbReference type="EMBL" id="MHSS01000014">
    <property type="protein sequence ID" value="OHA47754.1"/>
    <property type="molecule type" value="Genomic_DNA"/>
</dbReference>
<dbReference type="AlphaFoldDB" id="A0A1G2PHE6"/>
<evidence type="ECO:0000256" key="1">
    <source>
        <dbReference type="SAM" id="MobiDB-lite"/>
    </source>
</evidence>
<dbReference type="Proteomes" id="UP000177629">
    <property type="component" value="Unassembled WGS sequence"/>
</dbReference>
<feature type="region of interest" description="Disordered" evidence="1">
    <location>
        <begin position="36"/>
        <end position="65"/>
    </location>
</feature>
<protein>
    <submittedName>
        <fullName evidence="3">Uncharacterized protein</fullName>
    </submittedName>
</protein>
<keyword evidence="2" id="KW-1133">Transmembrane helix</keyword>
<evidence type="ECO:0000313" key="4">
    <source>
        <dbReference type="Proteomes" id="UP000177629"/>
    </source>
</evidence>
<gene>
    <name evidence="3" type="ORF">A2806_01505</name>
</gene>
<keyword evidence="2" id="KW-0472">Membrane</keyword>
<proteinExistence type="predicted"/>
<keyword evidence="2" id="KW-0812">Transmembrane</keyword>
<accession>A0A1G2PHE6</accession>
<feature type="compositionally biased region" description="Polar residues" evidence="1">
    <location>
        <begin position="36"/>
        <end position="45"/>
    </location>
</feature>
<evidence type="ECO:0000313" key="3">
    <source>
        <dbReference type="EMBL" id="OHA47754.1"/>
    </source>
</evidence>
<feature type="transmembrane region" description="Helical" evidence="2">
    <location>
        <begin position="12"/>
        <end position="32"/>
    </location>
</feature>
<comment type="caution">
    <text evidence="3">The sequence shown here is derived from an EMBL/GenBank/DDBJ whole genome shotgun (WGS) entry which is preliminary data.</text>
</comment>
<reference evidence="3 4" key="1">
    <citation type="journal article" date="2016" name="Nat. Commun.">
        <title>Thousands of microbial genomes shed light on interconnected biogeochemical processes in an aquifer system.</title>
        <authorList>
            <person name="Anantharaman K."/>
            <person name="Brown C.T."/>
            <person name="Hug L.A."/>
            <person name="Sharon I."/>
            <person name="Castelle C.J."/>
            <person name="Probst A.J."/>
            <person name="Thomas B.C."/>
            <person name="Singh A."/>
            <person name="Wilkins M.J."/>
            <person name="Karaoz U."/>
            <person name="Brodie E.L."/>
            <person name="Williams K.H."/>
            <person name="Hubbard S.S."/>
            <person name="Banfield J.F."/>
        </authorList>
    </citation>
    <scope>NUCLEOTIDE SEQUENCE [LARGE SCALE GENOMIC DNA]</scope>
</reference>
<dbReference type="STRING" id="1802362.A2806_01505"/>